<protein>
    <recommendedName>
        <fullName evidence="2">DUF4378 domain-containing protein</fullName>
    </recommendedName>
</protein>
<dbReference type="Pfam" id="PF14309">
    <property type="entry name" value="DUF4378"/>
    <property type="match status" value="1"/>
</dbReference>
<dbReference type="PANTHER" id="PTHR46836">
    <property type="entry name" value="AFADIN"/>
    <property type="match status" value="1"/>
</dbReference>
<dbReference type="InterPro" id="IPR025486">
    <property type="entry name" value="DUF4378"/>
</dbReference>
<name>A0A314Z8R2_PRUYE</name>
<dbReference type="EMBL" id="PJQY01000189">
    <property type="protein sequence ID" value="PQQ16475.1"/>
    <property type="molecule type" value="Genomic_DNA"/>
</dbReference>
<dbReference type="STRING" id="2094558.A0A314Z8R2"/>
<accession>A0A314Z8R2</accession>
<evidence type="ECO:0000256" key="1">
    <source>
        <dbReference type="SAM" id="MobiDB-lite"/>
    </source>
</evidence>
<proteinExistence type="predicted"/>
<evidence type="ECO:0000313" key="4">
    <source>
        <dbReference type="Proteomes" id="UP000250321"/>
    </source>
</evidence>
<gene>
    <name evidence="3" type="ORF">Pyn_13878</name>
</gene>
<sequence length="784" mass="88706">MESAPGTPSVIANLMGLEDESPPQPPVQKQRRVLSDNYLHKVASIGVREKRHSFRLKVGWKEFKDVFEVVDALKADKLDDLSVQEGKTYTGFSEAKMEFTTQNEFQVSPEMMDYEDDHFPKCLPGGNSLFNKHLDNFQVSPSNSLFGNTTVSKSSCTSGTGNVDLCRKSGRKHELPNVTLLQKLESGIGEESLGETGLYNLHKFSSSQLELNKEGCSPLTRIVVLKPKHRKAENSARSFPSLSSLDVSHSSDSKCTEFPSLGSGKIHVPVKERKNLAYDMEPISLRSRVSREIMGKLGIDTGCYKTNIDKKVSWLGSRGCNSIVVESELTRPPSLREQSFSYSDESYVAKEARKQLSEHGKMTKECEEVGMAGRGTTLGNLLSMPGHKTGPRKLDYKLGRHFQPKRKLATRDIKNLDLSKFRTQQDKYEALCNDWNFRRKGSIKLGQHKSREYRFNQNDGFRPIKLRSICKKFQSFPGLESKGNHVVEKASRNSEKWQSGARACISVDKKDDSFRHVTDTSVQQETSCKESSFLLYCSTTQPDCMVSLEEAYQPSPVSVLEPPFRGERSPPPEYLGKLNVDISEYSDTYSEGSGVVSSDDDTKEGSASNYRENEDLMRLFRVEESRDFSYLVDVLSEIGLYDRHSTMDFGTWHSPEWPVSLSVFETLEKKFGDQMAWRRSDRRLLFDRIDAGLMEILQPCMGVPAWTKPVSRRIRSRTGQEMIEEDLWMLLVSKEKETRNDLAEKVLGSEMELDLGDDIDSIGTEIERFLIDELVTEFVSSESS</sequence>
<dbReference type="PANTHER" id="PTHR46836:SF7">
    <property type="entry name" value="PHOSPHATIDYLINOSITOL N-ACETYGLUCOSAMINLYTRANSFERASE SUBUNIT P-LIKE PROTEIN"/>
    <property type="match status" value="1"/>
</dbReference>
<dbReference type="OrthoDB" id="1584003at2759"/>
<dbReference type="AlphaFoldDB" id="A0A314Z8R2"/>
<feature type="region of interest" description="Disordered" evidence="1">
    <location>
        <begin position="1"/>
        <end position="27"/>
    </location>
</feature>
<organism evidence="3 4">
    <name type="scientific">Prunus yedoensis var. nudiflora</name>
    <dbReference type="NCBI Taxonomy" id="2094558"/>
    <lineage>
        <taxon>Eukaryota</taxon>
        <taxon>Viridiplantae</taxon>
        <taxon>Streptophyta</taxon>
        <taxon>Embryophyta</taxon>
        <taxon>Tracheophyta</taxon>
        <taxon>Spermatophyta</taxon>
        <taxon>Magnoliopsida</taxon>
        <taxon>eudicotyledons</taxon>
        <taxon>Gunneridae</taxon>
        <taxon>Pentapetalae</taxon>
        <taxon>rosids</taxon>
        <taxon>fabids</taxon>
        <taxon>Rosales</taxon>
        <taxon>Rosaceae</taxon>
        <taxon>Amygdaloideae</taxon>
        <taxon>Amygdaleae</taxon>
        <taxon>Prunus</taxon>
    </lineage>
</organism>
<keyword evidence="4" id="KW-1185">Reference proteome</keyword>
<evidence type="ECO:0000259" key="2">
    <source>
        <dbReference type="Pfam" id="PF14309"/>
    </source>
</evidence>
<evidence type="ECO:0000313" key="3">
    <source>
        <dbReference type="EMBL" id="PQQ16475.1"/>
    </source>
</evidence>
<dbReference type="Proteomes" id="UP000250321">
    <property type="component" value="Unassembled WGS sequence"/>
</dbReference>
<reference evidence="3 4" key="1">
    <citation type="submission" date="2018-02" db="EMBL/GenBank/DDBJ databases">
        <title>Draft genome of wild Prunus yedoensis var. nudiflora.</title>
        <authorList>
            <person name="Baek S."/>
            <person name="Kim J.-H."/>
            <person name="Choi K."/>
            <person name="Kim G.-B."/>
            <person name="Cho A."/>
            <person name="Jang H."/>
            <person name="Shin C.-H."/>
            <person name="Yu H.-J."/>
            <person name="Mun J.-H."/>
        </authorList>
    </citation>
    <scope>NUCLEOTIDE SEQUENCE [LARGE SCALE GENOMIC DNA]</scope>
    <source>
        <strain evidence="4">cv. Jeju island</strain>
        <tissue evidence="3">Leaf</tissue>
    </source>
</reference>
<feature type="domain" description="DUF4378" evidence="2">
    <location>
        <begin position="627"/>
        <end position="777"/>
    </location>
</feature>
<comment type="caution">
    <text evidence="3">The sequence shown here is derived from an EMBL/GenBank/DDBJ whole genome shotgun (WGS) entry which is preliminary data.</text>
</comment>
<feature type="region of interest" description="Disordered" evidence="1">
    <location>
        <begin position="589"/>
        <end position="608"/>
    </location>
</feature>